<dbReference type="RefSeq" id="WP_110174084.1">
    <property type="nucleotide sequence ID" value="NZ_CP015136.1"/>
</dbReference>
<accession>A0A143PWT5</accession>
<proteinExistence type="predicted"/>
<dbReference type="PATRIC" id="fig|1813736.3.peg.6226"/>
<dbReference type="SUPFAM" id="SSF89095">
    <property type="entry name" value="GatB/YqeY motif"/>
    <property type="match status" value="1"/>
</dbReference>
<dbReference type="OrthoDB" id="9794041at2"/>
<dbReference type="InterPro" id="IPR003789">
    <property type="entry name" value="Asn/Gln_tRNA_amidoTrase-B-like"/>
</dbReference>
<evidence type="ECO:0000313" key="2">
    <source>
        <dbReference type="Proteomes" id="UP000076079"/>
    </source>
</evidence>
<dbReference type="InterPro" id="IPR019004">
    <property type="entry name" value="YqeY/Aim41"/>
</dbReference>
<dbReference type="PANTHER" id="PTHR28055">
    <property type="entry name" value="ALTERED INHERITANCE OF MITOCHONDRIA PROTEIN 41, MITOCHONDRIAL"/>
    <property type="match status" value="1"/>
</dbReference>
<reference evidence="2" key="2">
    <citation type="submission" date="2016-04" db="EMBL/GenBank/DDBJ databases">
        <title>First Complete Genome Sequence of a Subdivision 6 Acidobacterium.</title>
        <authorList>
            <person name="Huang S."/>
            <person name="Vieira S."/>
            <person name="Bunk B."/>
            <person name="Riedel T."/>
            <person name="Sproeer C."/>
            <person name="Overmann J."/>
        </authorList>
    </citation>
    <scope>NUCLEOTIDE SEQUENCE [LARGE SCALE GENOMIC DNA]</scope>
    <source>
        <strain evidence="2">DSM 100886 HEG_-6_39</strain>
    </source>
</reference>
<dbReference type="GO" id="GO:0016884">
    <property type="term" value="F:carbon-nitrogen ligase activity, with glutamine as amido-N-donor"/>
    <property type="evidence" value="ECO:0007669"/>
    <property type="project" value="InterPro"/>
</dbReference>
<evidence type="ECO:0008006" key="3">
    <source>
        <dbReference type="Google" id="ProtNLM"/>
    </source>
</evidence>
<dbReference type="EMBL" id="CP015136">
    <property type="protein sequence ID" value="AMY12643.1"/>
    <property type="molecule type" value="Genomic_DNA"/>
</dbReference>
<dbReference type="Proteomes" id="UP000076079">
    <property type="component" value="Chromosome"/>
</dbReference>
<protein>
    <recommendedName>
        <fullName evidence="3">Glutamyl-tRNA(Gln) amidotransferase subunit E</fullName>
    </recommendedName>
</protein>
<dbReference type="Pfam" id="PF09424">
    <property type="entry name" value="YqeY"/>
    <property type="match status" value="1"/>
</dbReference>
<reference evidence="1 2" key="1">
    <citation type="journal article" date="2016" name="Genome Announc.">
        <title>First Complete Genome Sequence of a Subdivision 6 Acidobacterium Strain.</title>
        <authorList>
            <person name="Huang S."/>
            <person name="Vieira S."/>
            <person name="Bunk B."/>
            <person name="Riedel T."/>
            <person name="Sproer C."/>
            <person name="Overmann J."/>
        </authorList>
    </citation>
    <scope>NUCLEOTIDE SEQUENCE [LARGE SCALE GENOMIC DNA]</scope>
    <source>
        <strain evidence="2">DSM 100886 HEG_-6_39</strain>
    </source>
</reference>
<dbReference type="InterPro" id="IPR042184">
    <property type="entry name" value="YqeY/Aim41_N"/>
</dbReference>
<dbReference type="STRING" id="1855912.LuPra_05924"/>
<name>A0A143PWT5_LUTPR</name>
<dbReference type="Gene3D" id="1.10.10.410">
    <property type="match status" value="1"/>
</dbReference>
<dbReference type="PANTHER" id="PTHR28055:SF1">
    <property type="entry name" value="ALTERED INHERITANCE OF MITOCHONDRIA PROTEIN 41, MITOCHONDRIAL"/>
    <property type="match status" value="1"/>
</dbReference>
<evidence type="ECO:0000313" key="1">
    <source>
        <dbReference type="EMBL" id="AMY12643.1"/>
    </source>
</evidence>
<gene>
    <name evidence="1" type="ORF">LuPra_05924</name>
</gene>
<organism evidence="1 2">
    <name type="scientific">Luteitalea pratensis</name>
    <dbReference type="NCBI Taxonomy" id="1855912"/>
    <lineage>
        <taxon>Bacteria</taxon>
        <taxon>Pseudomonadati</taxon>
        <taxon>Acidobacteriota</taxon>
        <taxon>Vicinamibacteria</taxon>
        <taxon>Vicinamibacterales</taxon>
        <taxon>Vicinamibacteraceae</taxon>
        <taxon>Luteitalea</taxon>
    </lineage>
</organism>
<dbReference type="AlphaFoldDB" id="A0A143PWT5"/>
<dbReference type="Gene3D" id="1.10.1510.10">
    <property type="entry name" value="Uncharacterised protein YqeY/AIM41 PF09424, N-terminal domain"/>
    <property type="match status" value="1"/>
</dbReference>
<dbReference type="KEGG" id="abac:LuPra_05924"/>
<sequence>MTDATLPARLNTDIATAMRARDQETLDALRMLKTALTNKRVELTRDLDDLEALQVVTALVKQRRDSVSQFAAAGRQELADKEQREAGILERYLPAALDAAALAALIDEAVRESGATSARDMGKVMKALMPRLAGQVVDGKAVNEQVKARLGAG</sequence>
<keyword evidence="2" id="KW-1185">Reference proteome</keyword>
<dbReference type="InterPro" id="IPR023168">
    <property type="entry name" value="GatB_Yqey_C_2"/>
</dbReference>